<dbReference type="GO" id="GO:0003677">
    <property type="term" value="F:DNA binding"/>
    <property type="evidence" value="ECO:0007669"/>
    <property type="project" value="InterPro"/>
</dbReference>
<evidence type="ECO:0000256" key="4">
    <source>
        <dbReference type="ARBA" id="ARBA00022840"/>
    </source>
</evidence>
<reference evidence="7 8" key="2">
    <citation type="submission" date="2018-12" db="EMBL/GenBank/DDBJ databases">
        <title>Whole-genome sequences of fifteen clinical Streptococcus suis strains isolated from pigs between 2006 and 2018.</title>
        <authorList>
            <person name="Stevens M.J.A."/>
            <person name="Cernela N."/>
            <person name="Spoerry Serrano N."/>
            <person name="Schmitt S."/>
            <person name="Schrenzel J."/>
            <person name="Stephan R."/>
        </authorList>
    </citation>
    <scope>NUCLEOTIDE SEQUENCE [LARGE SCALE GENOMIC DNA]</scope>
    <source>
        <strain evidence="7 8">SS1014</strain>
    </source>
</reference>
<comment type="caution">
    <text evidence="7">The sequence shown here is derived from an EMBL/GenBank/DDBJ whole genome shotgun (WGS) entry which is preliminary data.</text>
</comment>
<keyword evidence="2 5" id="KW-0378">Hydrolase</keyword>
<dbReference type="InterPro" id="IPR014016">
    <property type="entry name" value="UvrD-like_ATP-bd"/>
</dbReference>
<dbReference type="PANTHER" id="PTHR11070:SF3">
    <property type="entry name" value="DNA 3'-5' HELICASE"/>
    <property type="match status" value="1"/>
</dbReference>
<keyword evidence="4 5" id="KW-0067">ATP-binding</keyword>
<dbReference type="GO" id="GO:0016787">
    <property type="term" value="F:hydrolase activity"/>
    <property type="evidence" value="ECO:0007669"/>
    <property type="project" value="UniProtKB-UniRule"/>
</dbReference>
<keyword evidence="1 5" id="KW-0547">Nucleotide-binding</keyword>
<evidence type="ECO:0000256" key="1">
    <source>
        <dbReference type="ARBA" id="ARBA00022741"/>
    </source>
</evidence>
<evidence type="ECO:0000313" key="7">
    <source>
        <dbReference type="EMBL" id="RRR49071.1"/>
    </source>
</evidence>
<dbReference type="Pfam" id="PF13245">
    <property type="entry name" value="AAA_19"/>
    <property type="match status" value="1"/>
</dbReference>
<dbReference type="SUPFAM" id="SSF52540">
    <property type="entry name" value="P-loop containing nucleoside triphosphate hydrolases"/>
    <property type="match status" value="1"/>
</dbReference>
<dbReference type="PROSITE" id="PS51198">
    <property type="entry name" value="UVRD_HELICASE_ATP_BIND"/>
    <property type="match status" value="1"/>
</dbReference>
<feature type="domain" description="UvrD-like helicase ATP-binding" evidence="6">
    <location>
        <begin position="1"/>
        <end position="241"/>
    </location>
</feature>
<dbReference type="RefSeq" id="WP_125183753.1">
    <property type="nucleotide sequence ID" value="NZ_RSDG01000026.1"/>
</dbReference>
<dbReference type="InterPro" id="IPR027417">
    <property type="entry name" value="P-loop_NTPase"/>
</dbReference>
<dbReference type="Gene3D" id="3.40.50.300">
    <property type="entry name" value="P-loop containing nucleotide triphosphate hydrolases"/>
    <property type="match status" value="1"/>
</dbReference>
<dbReference type="AlphaFoldDB" id="A0A3R8S4A4"/>
<dbReference type="GO" id="GO:0000725">
    <property type="term" value="P:recombinational repair"/>
    <property type="evidence" value="ECO:0007669"/>
    <property type="project" value="TreeGrafter"/>
</dbReference>
<dbReference type="GO" id="GO:0005524">
    <property type="term" value="F:ATP binding"/>
    <property type="evidence" value="ECO:0007669"/>
    <property type="project" value="UniProtKB-UniRule"/>
</dbReference>
<protein>
    <submittedName>
        <fullName evidence="7">ATP-dependent helicase</fullName>
    </submittedName>
</protein>
<keyword evidence="3 5" id="KW-0347">Helicase</keyword>
<accession>A0A3R8S4A4</accession>
<dbReference type="InterPro" id="IPR000212">
    <property type="entry name" value="DNA_helicase_UvrD/REP"/>
</dbReference>
<evidence type="ECO:0000256" key="2">
    <source>
        <dbReference type="ARBA" id="ARBA00022801"/>
    </source>
</evidence>
<dbReference type="EMBL" id="RSDG01000026">
    <property type="protein sequence ID" value="RRR49071.1"/>
    <property type="molecule type" value="Genomic_DNA"/>
</dbReference>
<feature type="binding site" evidence="5">
    <location>
        <begin position="12"/>
        <end position="19"/>
    </location>
    <ligand>
        <name>ATP</name>
        <dbReference type="ChEBI" id="CHEBI:30616"/>
    </ligand>
</feature>
<dbReference type="Proteomes" id="UP000273973">
    <property type="component" value="Unassembled WGS sequence"/>
</dbReference>
<reference evidence="7 8" key="1">
    <citation type="submission" date="2018-11" db="EMBL/GenBank/DDBJ databases">
        <authorList>
            <person name="Stevens M.J."/>
            <person name="Cernela N."/>
            <person name="Spoerry Serrano N."/>
            <person name="Schmitt S."/>
            <person name="Schrenzel J."/>
            <person name="Stephan R."/>
        </authorList>
    </citation>
    <scope>NUCLEOTIDE SEQUENCE [LARGE SCALE GENOMIC DNA]</scope>
    <source>
        <strain evidence="7 8">SS1014</strain>
    </source>
</reference>
<evidence type="ECO:0000256" key="5">
    <source>
        <dbReference type="PROSITE-ProRule" id="PRU00560"/>
    </source>
</evidence>
<proteinExistence type="predicted"/>
<evidence type="ECO:0000256" key="3">
    <source>
        <dbReference type="ARBA" id="ARBA00022806"/>
    </source>
</evidence>
<name>A0A3R8S4A4_STRSU</name>
<gene>
    <name evidence="7" type="ORF">EJA00_05135</name>
</gene>
<sequence>MAQPTNFYRINAPAGSGKTYYISQTINDIIEKSPLANVLCITYTNRAAEVMKERIISPNVSISTIHAFLNSFLKPFFENEKVINYYIEIYKFQIEEELTKTENVERYKERLNIDTDLTVDNITSNIKKLYYNERQYSFLLDGGLSHDDLLDFSFKLIEKFSKIGFKLREMYQYVFIDEVQDTSAEILKFFCNSAKESQTQVYFLGDKMQEIYNKYDGSFENEFETFDNSISKQFNKNYRSSKEIVDLLNKLYKSKNYISQGSNKGIVGCKPKILLTSNIEQFLDDHREEYGEFYKLRTVNIKRFENINNTGKSAGKIYKDYQEIYPNYSRTSVMDVLGNNSFQDNPDELMCFLNLLFKIKHDYSNKNYGEVIRTIKSVRKTISNSKAITVFEEGLLAINFHKDKLKLKRKIDYLVEILESEKLLGIVIEELFNHKIINKGFYDYIFLYQRNGEFLYTDLFCNSVELFKLIDDYNRNPRVSTQHGVKGEGHPQILFVSEDSPNPGIKIYNFFNLFTQFLTEGSDFNLDNFQSFYYNFNHDILELEKLLDKKISAIKADDRDSYFDIFQNIYEKYLDNDYFKFICLENNTLTFQSNTTVKNMKNIFSSNLVRSTLTAYKLFYVGCSRAEDELVVLIDKNKINDVSRFTTIFESIGFQIVN</sequence>
<dbReference type="GO" id="GO:0005829">
    <property type="term" value="C:cytosol"/>
    <property type="evidence" value="ECO:0007669"/>
    <property type="project" value="TreeGrafter"/>
</dbReference>
<dbReference type="GO" id="GO:0043138">
    <property type="term" value="F:3'-5' DNA helicase activity"/>
    <property type="evidence" value="ECO:0007669"/>
    <property type="project" value="TreeGrafter"/>
</dbReference>
<organism evidence="7 8">
    <name type="scientific">Streptococcus suis</name>
    <dbReference type="NCBI Taxonomy" id="1307"/>
    <lineage>
        <taxon>Bacteria</taxon>
        <taxon>Bacillati</taxon>
        <taxon>Bacillota</taxon>
        <taxon>Bacilli</taxon>
        <taxon>Lactobacillales</taxon>
        <taxon>Streptococcaceae</taxon>
        <taxon>Streptococcus</taxon>
    </lineage>
</organism>
<evidence type="ECO:0000259" key="6">
    <source>
        <dbReference type="PROSITE" id="PS51198"/>
    </source>
</evidence>
<evidence type="ECO:0000313" key="8">
    <source>
        <dbReference type="Proteomes" id="UP000273973"/>
    </source>
</evidence>
<dbReference type="PANTHER" id="PTHR11070">
    <property type="entry name" value="UVRD / RECB / PCRA DNA HELICASE FAMILY MEMBER"/>
    <property type="match status" value="1"/>
</dbReference>